<keyword evidence="3" id="KW-0328">Glycosyltransferase</keyword>
<evidence type="ECO:0000313" key="7">
    <source>
        <dbReference type="EMBL" id="GGM17795.1"/>
    </source>
</evidence>
<evidence type="ECO:0000256" key="5">
    <source>
        <dbReference type="ARBA" id="ARBA00023136"/>
    </source>
</evidence>
<dbReference type="InterPro" id="IPR001173">
    <property type="entry name" value="Glyco_trans_2-like"/>
</dbReference>
<keyword evidence="5" id="KW-0472">Membrane</keyword>
<keyword evidence="4 7" id="KW-0808">Transferase</keyword>
<keyword evidence="2" id="KW-1003">Cell membrane</keyword>
<keyword evidence="8" id="KW-1185">Reference proteome</keyword>
<dbReference type="Proteomes" id="UP000661918">
    <property type="component" value="Unassembled WGS sequence"/>
</dbReference>
<gene>
    <name evidence="7" type="ORF">GCM10010841_27470</name>
</gene>
<organism evidence="7 8">
    <name type="scientific">Deinococcus aerophilus</name>
    <dbReference type="NCBI Taxonomy" id="522488"/>
    <lineage>
        <taxon>Bacteria</taxon>
        <taxon>Thermotogati</taxon>
        <taxon>Deinococcota</taxon>
        <taxon>Deinococci</taxon>
        <taxon>Deinococcales</taxon>
        <taxon>Deinococcaceae</taxon>
        <taxon>Deinococcus</taxon>
    </lineage>
</organism>
<evidence type="ECO:0000259" key="6">
    <source>
        <dbReference type="Pfam" id="PF00535"/>
    </source>
</evidence>
<dbReference type="Pfam" id="PF00535">
    <property type="entry name" value="Glycos_transf_2"/>
    <property type="match status" value="1"/>
</dbReference>
<dbReference type="PANTHER" id="PTHR43646:SF2">
    <property type="entry name" value="GLYCOSYLTRANSFERASE 2-LIKE DOMAIN-CONTAINING PROTEIN"/>
    <property type="match status" value="1"/>
</dbReference>
<dbReference type="GO" id="GO:0016740">
    <property type="term" value="F:transferase activity"/>
    <property type="evidence" value="ECO:0007669"/>
    <property type="project" value="UniProtKB-KW"/>
</dbReference>
<reference evidence="8" key="1">
    <citation type="journal article" date="2019" name="Int. J. Syst. Evol. Microbiol.">
        <title>The Global Catalogue of Microorganisms (GCM) 10K type strain sequencing project: providing services to taxonomists for standard genome sequencing and annotation.</title>
        <authorList>
            <consortium name="The Broad Institute Genomics Platform"/>
            <consortium name="The Broad Institute Genome Sequencing Center for Infectious Disease"/>
            <person name="Wu L."/>
            <person name="Ma J."/>
        </authorList>
    </citation>
    <scope>NUCLEOTIDE SEQUENCE [LARGE SCALE GENOMIC DNA]</scope>
    <source>
        <strain evidence="8">JCM 15443</strain>
    </source>
</reference>
<evidence type="ECO:0000256" key="1">
    <source>
        <dbReference type="ARBA" id="ARBA00004236"/>
    </source>
</evidence>
<protein>
    <submittedName>
        <fullName evidence="7">Glycosyl transferase</fullName>
    </submittedName>
</protein>
<name>A0ABQ2GY16_9DEIO</name>
<evidence type="ECO:0000256" key="3">
    <source>
        <dbReference type="ARBA" id="ARBA00022676"/>
    </source>
</evidence>
<evidence type="ECO:0000256" key="2">
    <source>
        <dbReference type="ARBA" id="ARBA00022475"/>
    </source>
</evidence>
<accession>A0ABQ2GY16</accession>
<feature type="domain" description="Glycosyltransferase 2-like" evidence="6">
    <location>
        <begin position="5"/>
        <end position="100"/>
    </location>
</feature>
<comment type="subcellular location">
    <subcellularLocation>
        <location evidence="1">Cell membrane</location>
    </subcellularLocation>
</comment>
<sequence length="224" mass="23857">MPDFSVIIPARNEATYLPRTLRALEGQQRPPHEVIVVDNGSTDDTVAVAQAWGARVLRCTRPGVAHARQYGLEAASGEWVATTDADSLPSPEWLSRLNAAVPGHVALYGPMGFCGVAPHWAALSQAAYSAFLHGCRLAGKPNLAGANMAFSRHAALMAGGYPHVEAYEDVMLGQALARLGTVAYVPGALVGTSARRLEKGVLPFAWQHLRNITGHTRGYFGPGH</sequence>
<evidence type="ECO:0000256" key="4">
    <source>
        <dbReference type="ARBA" id="ARBA00022679"/>
    </source>
</evidence>
<evidence type="ECO:0000313" key="8">
    <source>
        <dbReference type="Proteomes" id="UP000661918"/>
    </source>
</evidence>
<dbReference type="PANTHER" id="PTHR43646">
    <property type="entry name" value="GLYCOSYLTRANSFERASE"/>
    <property type="match status" value="1"/>
</dbReference>
<dbReference type="InterPro" id="IPR029044">
    <property type="entry name" value="Nucleotide-diphossugar_trans"/>
</dbReference>
<dbReference type="EMBL" id="BMOM01000029">
    <property type="protein sequence ID" value="GGM17795.1"/>
    <property type="molecule type" value="Genomic_DNA"/>
</dbReference>
<dbReference type="RefSeq" id="WP_188904925.1">
    <property type="nucleotide sequence ID" value="NZ_BMOM01000029.1"/>
</dbReference>
<comment type="caution">
    <text evidence="7">The sequence shown here is derived from an EMBL/GenBank/DDBJ whole genome shotgun (WGS) entry which is preliminary data.</text>
</comment>
<dbReference type="SUPFAM" id="SSF53448">
    <property type="entry name" value="Nucleotide-diphospho-sugar transferases"/>
    <property type="match status" value="1"/>
</dbReference>
<dbReference type="Gene3D" id="3.90.550.10">
    <property type="entry name" value="Spore Coat Polysaccharide Biosynthesis Protein SpsA, Chain A"/>
    <property type="match status" value="1"/>
</dbReference>
<proteinExistence type="predicted"/>